<evidence type="ECO:0000313" key="2">
    <source>
        <dbReference type="Proteomes" id="UP001054945"/>
    </source>
</evidence>
<evidence type="ECO:0000313" key="1">
    <source>
        <dbReference type="EMBL" id="GIX80437.1"/>
    </source>
</evidence>
<keyword evidence="2" id="KW-1185">Reference proteome</keyword>
<dbReference type="Proteomes" id="UP001054945">
    <property type="component" value="Unassembled WGS sequence"/>
</dbReference>
<accession>A0AAV4N6G8</accession>
<gene>
    <name evidence="1" type="ORF">CEXT_232371</name>
</gene>
<reference evidence="1 2" key="1">
    <citation type="submission" date="2021-06" db="EMBL/GenBank/DDBJ databases">
        <title>Caerostris extrusa draft genome.</title>
        <authorList>
            <person name="Kono N."/>
            <person name="Arakawa K."/>
        </authorList>
    </citation>
    <scope>NUCLEOTIDE SEQUENCE [LARGE SCALE GENOMIC DNA]</scope>
</reference>
<proteinExistence type="predicted"/>
<name>A0AAV4N6G8_CAEEX</name>
<dbReference type="EMBL" id="BPLR01020593">
    <property type="protein sequence ID" value="GIX80437.1"/>
    <property type="molecule type" value="Genomic_DNA"/>
</dbReference>
<protein>
    <submittedName>
        <fullName evidence="1">Uncharacterized protein</fullName>
    </submittedName>
</protein>
<comment type="caution">
    <text evidence="1">The sequence shown here is derived from an EMBL/GenBank/DDBJ whole genome shotgun (WGS) entry which is preliminary data.</text>
</comment>
<sequence length="89" mass="10070">MFPIKILENCAPGHNIFCGLSKKVLGVGLDVRILRVIPVFFFDSPLTVCHLGMVPQEEQLVSFFETDGNCKVTQQSERKGHFACFDIRR</sequence>
<dbReference type="AlphaFoldDB" id="A0AAV4N6G8"/>
<organism evidence="1 2">
    <name type="scientific">Caerostris extrusa</name>
    <name type="common">Bark spider</name>
    <name type="synonym">Caerostris bankana</name>
    <dbReference type="NCBI Taxonomy" id="172846"/>
    <lineage>
        <taxon>Eukaryota</taxon>
        <taxon>Metazoa</taxon>
        <taxon>Ecdysozoa</taxon>
        <taxon>Arthropoda</taxon>
        <taxon>Chelicerata</taxon>
        <taxon>Arachnida</taxon>
        <taxon>Araneae</taxon>
        <taxon>Araneomorphae</taxon>
        <taxon>Entelegynae</taxon>
        <taxon>Araneoidea</taxon>
        <taxon>Araneidae</taxon>
        <taxon>Caerostris</taxon>
    </lineage>
</organism>